<evidence type="ECO:0000256" key="3">
    <source>
        <dbReference type="ARBA" id="ARBA00009504"/>
    </source>
</evidence>
<dbReference type="InterPro" id="IPR004405">
    <property type="entry name" value="TF_pelota"/>
</dbReference>
<dbReference type="GO" id="GO:0046872">
    <property type="term" value="F:metal ion binding"/>
    <property type="evidence" value="ECO:0007669"/>
    <property type="project" value="UniProtKB-KW"/>
</dbReference>
<keyword evidence="5" id="KW-0479">Metal-binding</keyword>
<dbReference type="InterPro" id="IPR042226">
    <property type="entry name" value="eFR1_2_sf"/>
</dbReference>
<feature type="region of interest" description="Disordered" evidence="6">
    <location>
        <begin position="293"/>
        <end position="352"/>
    </location>
</feature>
<dbReference type="SMART" id="SM00995">
    <property type="entry name" value="AD"/>
    <property type="match status" value="1"/>
</dbReference>
<dbReference type="InterPro" id="IPR058547">
    <property type="entry name" value="Pelota_N"/>
</dbReference>
<protein>
    <submittedName>
        <fullName evidence="8">Translation factor pelota</fullName>
    </submittedName>
</protein>
<dbReference type="PANTHER" id="PTHR10853">
    <property type="entry name" value="PELOTA"/>
    <property type="match status" value="1"/>
</dbReference>
<dbReference type="PANTHER" id="PTHR10853:SF0">
    <property type="entry name" value="PROTEIN PELOTA HOMOLOG"/>
    <property type="match status" value="1"/>
</dbReference>
<dbReference type="Gene3D" id="3.30.1330.30">
    <property type="match status" value="1"/>
</dbReference>
<dbReference type="InterPro" id="IPR047574">
    <property type="entry name" value="AD"/>
</dbReference>
<proteinExistence type="inferred from homology"/>
<dbReference type="GO" id="GO:0070651">
    <property type="term" value="P:nonfunctional rRNA decay"/>
    <property type="evidence" value="ECO:0007669"/>
    <property type="project" value="TreeGrafter"/>
</dbReference>
<dbReference type="Gene3D" id="2.30.30.870">
    <property type="entry name" value="Pelota, domain A"/>
    <property type="match status" value="1"/>
</dbReference>
<dbReference type="InterPro" id="IPR005140">
    <property type="entry name" value="eRF1_Pelota-like_N"/>
</dbReference>
<dbReference type="Proteomes" id="UP001214628">
    <property type="component" value="Chromosome 1"/>
</dbReference>
<dbReference type="SUPFAM" id="SSF53137">
    <property type="entry name" value="Translational machinery components"/>
    <property type="match status" value="1"/>
</dbReference>
<dbReference type="GO" id="GO:0070966">
    <property type="term" value="P:nuclear-transcribed mRNA catabolic process, no-go decay"/>
    <property type="evidence" value="ECO:0007669"/>
    <property type="project" value="InterPro"/>
</dbReference>
<evidence type="ECO:0000256" key="5">
    <source>
        <dbReference type="ARBA" id="ARBA00022723"/>
    </source>
</evidence>
<dbReference type="AlphaFoldDB" id="A0AAF0FB84"/>
<dbReference type="SMART" id="SM01194">
    <property type="entry name" value="eRF1_1"/>
    <property type="match status" value="1"/>
</dbReference>
<evidence type="ECO:0000256" key="2">
    <source>
        <dbReference type="ARBA" id="ARBA00004496"/>
    </source>
</evidence>
<feature type="domain" description="AD" evidence="7">
    <location>
        <begin position="134"/>
        <end position="228"/>
    </location>
</feature>
<dbReference type="PROSITE" id="PS52001">
    <property type="entry name" value="AD"/>
    <property type="match status" value="1"/>
</dbReference>
<feature type="compositionally biased region" description="Low complexity" evidence="6">
    <location>
        <begin position="309"/>
        <end position="324"/>
    </location>
</feature>
<organism evidence="8 9">
    <name type="scientific">Malassezia psittaci</name>
    <dbReference type="NCBI Taxonomy" id="1821823"/>
    <lineage>
        <taxon>Eukaryota</taxon>
        <taxon>Fungi</taxon>
        <taxon>Dikarya</taxon>
        <taxon>Basidiomycota</taxon>
        <taxon>Ustilaginomycotina</taxon>
        <taxon>Malasseziomycetes</taxon>
        <taxon>Malasseziales</taxon>
        <taxon>Malasseziaceae</taxon>
        <taxon>Malassezia</taxon>
    </lineage>
</organism>
<name>A0AAF0FB84_9BASI</name>
<dbReference type="GO" id="GO:0005737">
    <property type="term" value="C:cytoplasm"/>
    <property type="evidence" value="ECO:0007669"/>
    <property type="project" value="UniProtKB-SubCell"/>
</dbReference>
<dbReference type="Gene3D" id="3.30.420.60">
    <property type="entry name" value="eRF1 domain 2"/>
    <property type="match status" value="1"/>
</dbReference>
<evidence type="ECO:0000313" key="9">
    <source>
        <dbReference type="Proteomes" id="UP001214628"/>
    </source>
</evidence>
<dbReference type="NCBIfam" id="TIGR00111">
    <property type="entry name" value="pelota"/>
    <property type="match status" value="1"/>
</dbReference>
<evidence type="ECO:0000256" key="6">
    <source>
        <dbReference type="SAM" id="MobiDB-lite"/>
    </source>
</evidence>
<dbReference type="InterPro" id="IPR029064">
    <property type="entry name" value="Ribosomal_eL30-like_sf"/>
</dbReference>
<dbReference type="EMBL" id="CP118375">
    <property type="protein sequence ID" value="WFD41768.1"/>
    <property type="molecule type" value="Genomic_DNA"/>
</dbReference>
<reference evidence="8" key="1">
    <citation type="submission" date="2023-02" db="EMBL/GenBank/DDBJ databases">
        <title>Mating type loci evolution in Malassezia.</title>
        <authorList>
            <person name="Coelho M.A."/>
        </authorList>
    </citation>
    <scope>NUCLEOTIDE SEQUENCE</scope>
    <source>
        <strain evidence="8">CBS 14136</strain>
    </source>
</reference>
<comment type="subcellular location">
    <subcellularLocation>
        <location evidence="2">Cytoplasm</location>
    </subcellularLocation>
</comment>
<dbReference type="GO" id="GO:0070481">
    <property type="term" value="P:nuclear-transcribed mRNA catabolic process, non-stop decay"/>
    <property type="evidence" value="ECO:0007669"/>
    <property type="project" value="InterPro"/>
</dbReference>
<sequence length="670" mass="72828">MSDKVSRGAVSDAQAASPFRKLQSSIGKLVKLRVSYSSFQAPEYGKATHHISGRVWAYDEKLDILVLETGSQAEPPNAHRRVAAGAAVNVYSRNASLQRSGFKVLRGSLIEQADELSENRSRSEHSNATLSRVSRVPNSAMNIREAAGTKRSLERAQQIGPREAGDVGQAVFDALSKTLPCRWHESHIIVLDEVIISGPTYDGNTTYVPDLSKEQIEQLLSGKGDATKETEKVERAQAKANTWQRVTKVPEDLVRSTTVRRVTSESSTGSTESHRVRMQLTISVSKLDFEMDGGTGMSLSENPAAPLGSVSAPDSASEASSATSTPMGSMLLGEAGSNAPPTLSGASQGHPTLHISGRVAEENPNVRTGSFHTLDIEIQRKLTITKEIWDRQHLEVLEESGNANNSAEIGAVILGAGKAIVCILTNNMTLVQQRIQVSLPRKRAGAGYGAATGGANKLSERFNDQVYNAVVKLLGMPSMRVVLLASPGFWRDSMYDYLLAEATRRNDKILMGSEGRRKLLRVHCATTHVHSLVDVLKSPEVASQLQDTKFTRETQVLDKFLRTLSSDDLRAWYGERAIVLAAERGAIGTLLLSDAMLRNTHPLRRKQWVELCDQVKSLGGTVVILSSLHESGRQLNGLGGVAALLTYPLDLDLVEEEEAELAQEESNKQP</sequence>
<dbReference type="Pfam" id="PF09793">
    <property type="entry name" value="AD"/>
    <property type="match status" value="1"/>
</dbReference>
<accession>A0AAF0FB84</accession>
<dbReference type="Pfam" id="PF03465">
    <property type="entry name" value="eRF1_3"/>
    <property type="match status" value="1"/>
</dbReference>
<evidence type="ECO:0000256" key="1">
    <source>
        <dbReference type="ARBA" id="ARBA00001968"/>
    </source>
</evidence>
<keyword evidence="4" id="KW-0963">Cytoplasm</keyword>
<comment type="cofactor">
    <cofactor evidence="1">
        <name>a divalent metal cation</name>
        <dbReference type="ChEBI" id="CHEBI:60240"/>
    </cofactor>
</comment>
<dbReference type="Pfam" id="PF03464">
    <property type="entry name" value="eRF1_2"/>
    <property type="match status" value="1"/>
</dbReference>
<dbReference type="SUPFAM" id="SSF159065">
    <property type="entry name" value="Dom34/Pelota N-terminal domain-like"/>
    <property type="match status" value="2"/>
</dbReference>
<dbReference type="Pfam" id="PF26356">
    <property type="entry name" value="Pelota_N"/>
    <property type="match status" value="1"/>
</dbReference>
<dbReference type="InterPro" id="IPR019181">
    <property type="entry name" value="LSM12_ABD"/>
</dbReference>
<keyword evidence="9" id="KW-1185">Reference proteome</keyword>
<dbReference type="GO" id="GO:0071025">
    <property type="term" value="P:RNA surveillance"/>
    <property type="evidence" value="ECO:0007669"/>
    <property type="project" value="InterPro"/>
</dbReference>
<comment type="similarity">
    <text evidence="3">Belongs to the eukaryotic release factor 1 family. Pelota subfamily.</text>
</comment>
<dbReference type="InterPro" id="IPR038069">
    <property type="entry name" value="Pelota/DOM34_N"/>
</dbReference>
<dbReference type="InterPro" id="IPR005142">
    <property type="entry name" value="eRF1_3"/>
</dbReference>
<evidence type="ECO:0000259" key="7">
    <source>
        <dbReference type="PROSITE" id="PS52001"/>
    </source>
</evidence>
<evidence type="ECO:0000256" key="4">
    <source>
        <dbReference type="ARBA" id="ARBA00022490"/>
    </source>
</evidence>
<dbReference type="FunFam" id="3.30.1330.30:FF:000008">
    <property type="entry name" value="Protein pelota homolog"/>
    <property type="match status" value="1"/>
</dbReference>
<gene>
    <name evidence="8" type="primary">DOM34</name>
    <name evidence="8" type="ORF">MPSI1_000404</name>
</gene>
<feature type="compositionally biased region" description="Polar residues" evidence="6">
    <location>
        <begin position="339"/>
        <end position="350"/>
    </location>
</feature>
<dbReference type="SUPFAM" id="SSF55315">
    <property type="entry name" value="L30e-like"/>
    <property type="match status" value="1"/>
</dbReference>
<dbReference type="InterPro" id="IPR005141">
    <property type="entry name" value="eRF1_2"/>
</dbReference>
<dbReference type="GO" id="GO:0032790">
    <property type="term" value="P:ribosome disassembly"/>
    <property type="evidence" value="ECO:0007669"/>
    <property type="project" value="TreeGrafter"/>
</dbReference>
<evidence type="ECO:0000313" key="8">
    <source>
        <dbReference type="EMBL" id="WFD41768.1"/>
    </source>
</evidence>